<dbReference type="InterPro" id="IPR000760">
    <property type="entry name" value="Inositol_monophosphatase-like"/>
</dbReference>
<dbReference type="PRINTS" id="PR00377">
    <property type="entry name" value="IMPHPHTASES"/>
</dbReference>
<dbReference type="GO" id="GO:0046872">
    <property type="term" value="F:metal ion binding"/>
    <property type="evidence" value="ECO:0007669"/>
    <property type="project" value="UniProtKB-KW"/>
</dbReference>
<evidence type="ECO:0000313" key="4">
    <source>
        <dbReference type="Proteomes" id="UP000321548"/>
    </source>
</evidence>
<keyword evidence="2" id="KW-0479">Metal-binding</keyword>
<feature type="binding site" evidence="2">
    <location>
        <position position="97"/>
    </location>
    <ligand>
        <name>Mg(2+)</name>
        <dbReference type="ChEBI" id="CHEBI:18420"/>
        <label>1</label>
        <note>catalytic</note>
    </ligand>
</feature>
<dbReference type="EMBL" id="VDUY01000003">
    <property type="protein sequence ID" value="TXL66084.1"/>
    <property type="molecule type" value="Genomic_DNA"/>
</dbReference>
<dbReference type="SUPFAM" id="SSF56655">
    <property type="entry name" value="Carbohydrate phosphatase"/>
    <property type="match status" value="1"/>
</dbReference>
<dbReference type="PANTHER" id="PTHR20854:SF4">
    <property type="entry name" value="INOSITOL-1-MONOPHOSPHATASE-RELATED"/>
    <property type="match status" value="1"/>
</dbReference>
<protein>
    <submittedName>
        <fullName evidence="3">Inositol monophosphatase</fullName>
    </submittedName>
</protein>
<organism evidence="3 4">
    <name type="scientific">Zeimonas arvi</name>
    <dbReference type="NCBI Taxonomy" id="2498847"/>
    <lineage>
        <taxon>Bacteria</taxon>
        <taxon>Pseudomonadati</taxon>
        <taxon>Pseudomonadota</taxon>
        <taxon>Betaproteobacteria</taxon>
        <taxon>Burkholderiales</taxon>
        <taxon>Burkholderiaceae</taxon>
        <taxon>Zeimonas</taxon>
    </lineage>
</organism>
<keyword evidence="2" id="KW-0460">Magnesium</keyword>
<dbReference type="RefSeq" id="WP_147703998.1">
    <property type="nucleotide sequence ID" value="NZ_VDUY01000003.1"/>
</dbReference>
<feature type="binding site" evidence="2">
    <location>
        <position position="98"/>
    </location>
    <ligand>
        <name>Mg(2+)</name>
        <dbReference type="ChEBI" id="CHEBI:18420"/>
        <label>1</label>
        <note>catalytic</note>
    </ligand>
</feature>
<accession>A0A5C8NYL4</accession>
<comment type="cofactor">
    <cofactor evidence="2">
        <name>Mg(2+)</name>
        <dbReference type="ChEBI" id="CHEBI:18420"/>
    </cofactor>
</comment>
<keyword evidence="4" id="KW-1185">Reference proteome</keyword>
<feature type="binding site" evidence="2">
    <location>
        <position position="95"/>
    </location>
    <ligand>
        <name>Mg(2+)</name>
        <dbReference type="ChEBI" id="CHEBI:18420"/>
        <label>1</label>
        <note>catalytic</note>
    </ligand>
</feature>
<evidence type="ECO:0000313" key="3">
    <source>
        <dbReference type="EMBL" id="TXL66084.1"/>
    </source>
</evidence>
<proteinExistence type="inferred from homology"/>
<reference evidence="3 4" key="1">
    <citation type="submission" date="2019-06" db="EMBL/GenBank/DDBJ databases">
        <title>Quisquiliibacterium sp. nov., isolated from a maize field.</title>
        <authorList>
            <person name="Lin S.-Y."/>
            <person name="Tsai C.-F."/>
            <person name="Young C.-C."/>
        </authorList>
    </citation>
    <scope>NUCLEOTIDE SEQUENCE [LARGE SCALE GENOMIC DNA]</scope>
    <source>
        <strain evidence="3 4">CC-CFT501</strain>
    </source>
</reference>
<dbReference type="PANTHER" id="PTHR20854">
    <property type="entry name" value="INOSITOL MONOPHOSPHATASE"/>
    <property type="match status" value="1"/>
</dbReference>
<comment type="similarity">
    <text evidence="1">Belongs to the inositol monophosphatase superfamily.</text>
</comment>
<feature type="binding site" evidence="2">
    <location>
        <position position="225"/>
    </location>
    <ligand>
        <name>Mg(2+)</name>
        <dbReference type="ChEBI" id="CHEBI:18420"/>
        <label>1</label>
        <note>catalytic</note>
    </ligand>
</feature>
<dbReference type="Pfam" id="PF00459">
    <property type="entry name" value="Inositol_P"/>
    <property type="match status" value="1"/>
</dbReference>
<dbReference type="Proteomes" id="UP000321548">
    <property type="component" value="Unassembled WGS sequence"/>
</dbReference>
<name>A0A5C8NYL4_9BURK</name>
<comment type="caution">
    <text evidence="3">The sequence shown here is derived from an EMBL/GenBank/DDBJ whole genome shotgun (WGS) entry which is preliminary data.</text>
</comment>
<dbReference type="GO" id="GO:0008934">
    <property type="term" value="F:inositol monophosphate 1-phosphatase activity"/>
    <property type="evidence" value="ECO:0007669"/>
    <property type="project" value="TreeGrafter"/>
</dbReference>
<evidence type="ECO:0000256" key="1">
    <source>
        <dbReference type="ARBA" id="ARBA00009759"/>
    </source>
</evidence>
<dbReference type="OrthoDB" id="9785695at2"/>
<sequence length="280" mass="29807">MSFSRNDIQRLSTILSEAAKAEILPRFNRLRAGAVRMKTSAIDLVTDADEAAERVISAGLLRAFPGAVVIGEEAAAADPALLDALDSAELAFVVDPIDGTRNFAAGMPLFGVMAAATIRGEIVAGVIHDPLGRNTAMALRDGGAWLQDEDGQAQPLRVAEPADDAAQMDGFVGITYLPEPLRSRVAGNLSRLRSPANLRCAAHEYRMAAAGHCQVLLYHKLMPWDHAPGWLIHREAGGHSAHFDGTPYRPTRRDGGLLCAPDEASWRVAHAALLGAPTPA</sequence>
<dbReference type="GO" id="GO:0006020">
    <property type="term" value="P:inositol metabolic process"/>
    <property type="evidence" value="ECO:0007669"/>
    <property type="project" value="TreeGrafter"/>
</dbReference>
<gene>
    <name evidence="3" type="ORF">FHP08_08395</name>
</gene>
<evidence type="ECO:0000256" key="2">
    <source>
        <dbReference type="PIRSR" id="PIRSR600760-2"/>
    </source>
</evidence>
<dbReference type="GO" id="GO:0007165">
    <property type="term" value="P:signal transduction"/>
    <property type="evidence" value="ECO:0007669"/>
    <property type="project" value="TreeGrafter"/>
</dbReference>
<dbReference type="Gene3D" id="3.30.540.10">
    <property type="entry name" value="Fructose-1,6-Bisphosphatase, subunit A, domain 1"/>
    <property type="match status" value="1"/>
</dbReference>
<dbReference type="Gene3D" id="3.40.190.80">
    <property type="match status" value="1"/>
</dbReference>
<dbReference type="AlphaFoldDB" id="A0A5C8NYL4"/>
<feature type="binding site" evidence="2">
    <location>
        <position position="72"/>
    </location>
    <ligand>
        <name>Mg(2+)</name>
        <dbReference type="ChEBI" id="CHEBI:18420"/>
        <label>1</label>
        <note>catalytic</note>
    </ligand>
</feature>